<keyword evidence="2" id="KW-1185">Reference proteome</keyword>
<dbReference type="Gene3D" id="3.40.50.11350">
    <property type="match status" value="1"/>
</dbReference>
<accession>A0A261XWZ2</accession>
<evidence type="ECO:0008006" key="3">
    <source>
        <dbReference type="Google" id="ProtNLM"/>
    </source>
</evidence>
<evidence type="ECO:0000313" key="1">
    <source>
        <dbReference type="EMBL" id="OZJ02895.1"/>
    </source>
</evidence>
<dbReference type="OrthoDB" id="1882547at2759"/>
<organism evidence="1 2">
    <name type="scientific">Bifiguratus adelaidae</name>
    <dbReference type="NCBI Taxonomy" id="1938954"/>
    <lineage>
        <taxon>Eukaryota</taxon>
        <taxon>Fungi</taxon>
        <taxon>Fungi incertae sedis</taxon>
        <taxon>Mucoromycota</taxon>
        <taxon>Mucoromycotina</taxon>
        <taxon>Endogonomycetes</taxon>
        <taxon>Endogonales</taxon>
        <taxon>Endogonales incertae sedis</taxon>
        <taxon>Bifiguratus</taxon>
    </lineage>
</organism>
<dbReference type="AlphaFoldDB" id="A0A261XWZ2"/>
<proteinExistence type="predicted"/>
<name>A0A261XWZ2_9FUNG</name>
<reference evidence="1 2" key="1">
    <citation type="journal article" date="2017" name="Mycologia">
        <title>Bifiguratus adelaidae, gen. et sp. nov., a new member of Mucoromycotina in endophytic and soil-dwelling habitats.</title>
        <authorList>
            <person name="Torres-Cruz T.J."/>
            <person name="Billingsley Tobias T.L."/>
            <person name="Almatruk M."/>
            <person name="Hesse C."/>
            <person name="Kuske C.R."/>
            <person name="Desiro A."/>
            <person name="Benucci G.M."/>
            <person name="Bonito G."/>
            <person name="Stajich J.E."/>
            <person name="Dunlap C."/>
            <person name="Arnold A.E."/>
            <person name="Porras-Alfaro A."/>
        </authorList>
    </citation>
    <scope>NUCLEOTIDE SEQUENCE [LARGE SCALE GENOMIC DNA]</scope>
    <source>
        <strain evidence="1 2">AZ0501</strain>
    </source>
</reference>
<gene>
    <name evidence="1" type="ORF">BZG36_04924</name>
</gene>
<comment type="caution">
    <text evidence="1">The sequence shown here is derived from an EMBL/GenBank/DDBJ whole genome shotgun (WGS) entry which is preliminary data.</text>
</comment>
<dbReference type="PANTHER" id="PTHR36050">
    <property type="entry name" value="O-FUCOSYLTRANSFERASE 30"/>
    <property type="match status" value="1"/>
</dbReference>
<evidence type="ECO:0000313" key="2">
    <source>
        <dbReference type="Proteomes" id="UP000242875"/>
    </source>
</evidence>
<sequence>MGRRRFWIVGLVLVVVLYIALPRRCYGDWLSFQRFRWTDGVMDEEDALSLDATNATSTTIGATQILSMDGMELEDVAPVVASTSTTSATAASTSPFTTTTEQIKPSPIVSTTPADLQPSTDSSATKYLTYLVHSGFHNQRIALINAFMVSYYTNRTLLVPPALIGEVFGWDGFDQMMYKQTHRYSKHELGDNCRNKTLISSDDDLKIRCQLADRYSWLQWDRLYNLTKLQGLVPFEWREDMDLHNLEKTYGFKEGDIRFVRDNSDPYEYAVPDPYSVKKPVAGKYRRILDMEELRNAPERLLHFGSLFGSGRVHAVSSHSRRVRSFIRQQFVFQGPSELLATAESLVERLGGPFTYVGLHARVGDGKFTRHAPEIMEKLWKSFTSKHEPVEGFEMTPFPPYKTGDDADYAPTYLTTPIDHLPAEMCLDPSQRPVPKNPKIPALVYLATDERHPDTHPLFQNLYRAFPCVITLGDLFGYNQSALATVTNPHDGANVGKFMIPFLDGLVASRGTHFTTSMWSTFSLYIKFLHDAFEYQGRAAADAKRFKWLTLDSILKEQRKEREAFARRQSLKKSTGKS</sequence>
<dbReference type="EMBL" id="MVBO01000118">
    <property type="protein sequence ID" value="OZJ02895.1"/>
    <property type="molecule type" value="Genomic_DNA"/>
</dbReference>
<protein>
    <recommendedName>
        <fullName evidence="3">CigA protein</fullName>
    </recommendedName>
</protein>
<dbReference type="Proteomes" id="UP000242875">
    <property type="component" value="Unassembled WGS sequence"/>
</dbReference>
<dbReference type="PANTHER" id="PTHR36050:SF1">
    <property type="entry name" value="O-FUCOSYLTRANSFERASE 30"/>
    <property type="match status" value="1"/>
</dbReference>